<organism evidence="5 6">
    <name type="scientific">Winogradskyella jejuensis</name>
    <dbReference type="NCBI Taxonomy" id="1089305"/>
    <lineage>
        <taxon>Bacteria</taxon>
        <taxon>Pseudomonadati</taxon>
        <taxon>Bacteroidota</taxon>
        <taxon>Flavobacteriia</taxon>
        <taxon>Flavobacteriales</taxon>
        <taxon>Flavobacteriaceae</taxon>
        <taxon>Winogradskyella</taxon>
    </lineage>
</organism>
<dbReference type="Proteomes" id="UP000184522">
    <property type="component" value="Unassembled WGS sequence"/>
</dbReference>
<evidence type="ECO:0000256" key="2">
    <source>
        <dbReference type="ARBA" id="ARBA00022801"/>
    </source>
</evidence>
<dbReference type="STRING" id="1089305.SAMN05444148_0371"/>
<dbReference type="PANTHER" id="PTHR13943:SF77">
    <property type="entry name" value="LRAT DOMAIN-CONTAINING PROTEIN"/>
    <property type="match status" value="1"/>
</dbReference>
<dbReference type="GO" id="GO:0070292">
    <property type="term" value="P:N-acylphosphatidylethanolamine metabolic process"/>
    <property type="evidence" value="ECO:0007669"/>
    <property type="project" value="TreeGrafter"/>
</dbReference>
<keyword evidence="6" id="KW-1185">Reference proteome</keyword>
<dbReference type="InterPro" id="IPR051496">
    <property type="entry name" value="H-rev107_PLA/AT"/>
</dbReference>
<dbReference type="Pfam" id="PF04970">
    <property type="entry name" value="LRAT"/>
    <property type="match status" value="1"/>
</dbReference>
<keyword evidence="1 5" id="KW-0808">Transferase</keyword>
<name>A0A1M5KLW8_9FLAO</name>
<keyword evidence="5" id="KW-0012">Acyltransferase</keyword>
<gene>
    <name evidence="5" type="ORF">SAMN05444148_0371</name>
</gene>
<keyword evidence="3" id="KW-0443">Lipid metabolism</keyword>
<dbReference type="PANTHER" id="PTHR13943">
    <property type="entry name" value="HRAS-LIKE SUPPRESSOR - RELATED"/>
    <property type="match status" value="1"/>
</dbReference>
<evidence type="ECO:0000259" key="4">
    <source>
        <dbReference type="PROSITE" id="PS51934"/>
    </source>
</evidence>
<dbReference type="RefSeq" id="WP_073082251.1">
    <property type="nucleotide sequence ID" value="NZ_FQWS01000001.1"/>
</dbReference>
<evidence type="ECO:0000313" key="5">
    <source>
        <dbReference type="EMBL" id="SHG53700.1"/>
    </source>
</evidence>
<evidence type="ECO:0000256" key="1">
    <source>
        <dbReference type="ARBA" id="ARBA00022679"/>
    </source>
</evidence>
<dbReference type="GO" id="GO:0005737">
    <property type="term" value="C:cytoplasm"/>
    <property type="evidence" value="ECO:0007669"/>
    <property type="project" value="TreeGrafter"/>
</dbReference>
<sequence length="138" mass="15805">MKKYLQLINQLDPVDVIVAKKRNGLGGILDHYVVYLGNGVFIGNLKGAVKIIPQNELMELLQEYEPVRIRKFRGGHFDIQNAIKRAYQKLGQRYSLFSFNCEHFANWVQYGKEKSSQVNTGLMLLGSVIFLRLISSDE</sequence>
<dbReference type="AlphaFoldDB" id="A0A1M5KLW8"/>
<evidence type="ECO:0000256" key="3">
    <source>
        <dbReference type="ARBA" id="ARBA00023098"/>
    </source>
</evidence>
<dbReference type="GO" id="GO:0016410">
    <property type="term" value="F:N-acyltransferase activity"/>
    <property type="evidence" value="ECO:0007669"/>
    <property type="project" value="TreeGrafter"/>
</dbReference>
<feature type="domain" description="LRAT" evidence="4">
    <location>
        <begin position="21"/>
        <end position="117"/>
    </location>
</feature>
<dbReference type="OrthoDB" id="772795at2"/>
<dbReference type="GO" id="GO:0008970">
    <property type="term" value="F:phospholipase A1 activity"/>
    <property type="evidence" value="ECO:0007669"/>
    <property type="project" value="TreeGrafter"/>
</dbReference>
<dbReference type="PROSITE" id="PS51934">
    <property type="entry name" value="LRAT"/>
    <property type="match status" value="1"/>
</dbReference>
<evidence type="ECO:0000313" key="6">
    <source>
        <dbReference type="Proteomes" id="UP000184522"/>
    </source>
</evidence>
<protein>
    <submittedName>
        <fullName evidence="5">Lecithin retinol acyltransferase</fullName>
    </submittedName>
</protein>
<accession>A0A1M5KLW8</accession>
<keyword evidence="2" id="KW-0378">Hydrolase</keyword>
<proteinExistence type="predicted"/>
<dbReference type="InterPro" id="IPR007053">
    <property type="entry name" value="LRAT_dom"/>
</dbReference>
<dbReference type="EMBL" id="FQWS01000001">
    <property type="protein sequence ID" value="SHG53700.1"/>
    <property type="molecule type" value="Genomic_DNA"/>
</dbReference>
<dbReference type="GO" id="GO:0004623">
    <property type="term" value="F:phospholipase A2 activity"/>
    <property type="evidence" value="ECO:0007669"/>
    <property type="project" value="TreeGrafter"/>
</dbReference>
<dbReference type="Gene3D" id="3.90.1720.10">
    <property type="entry name" value="endopeptidase domain like (from Nostoc punctiforme)"/>
    <property type="match status" value="1"/>
</dbReference>
<reference evidence="6" key="1">
    <citation type="submission" date="2016-11" db="EMBL/GenBank/DDBJ databases">
        <authorList>
            <person name="Varghese N."/>
            <person name="Submissions S."/>
        </authorList>
    </citation>
    <scope>NUCLEOTIDE SEQUENCE [LARGE SCALE GENOMIC DNA]</scope>
    <source>
        <strain evidence="6">DSM 25330</strain>
    </source>
</reference>